<feature type="domain" description="Glucosidase II beta subunit N-terminal" evidence="2">
    <location>
        <begin position="97"/>
        <end position="199"/>
    </location>
</feature>
<reference evidence="3 4" key="1">
    <citation type="submission" date="2021-07" db="EMBL/GenBank/DDBJ databases">
        <title>The Aristolochia fimbriata genome: insights into angiosperm evolution, floral development and chemical biosynthesis.</title>
        <authorList>
            <person name="Jiao Y."/>
        </authorList>
    </citation>
    <scope>NUCLEOTIDE SEQUENCE [LARGE SCALE GENOMIC DNA]</scope>
    <source>
        <strain evidence="3">IBCAS-2021</strain>
        <tissue evidence="3">Leaf</tissue>
    </source>
</reference>
<keyword evidence="1" id="KW-1133">Transmembrane helix</keyword>
<name>A0AAV7EAK7_ARIFI</name>
<dbReference type="EMBL" id="JAINDJ010000005">
    <property type="protein sequence ID" value="KAG9445744.1"/>
    <property type="molecule type" value="Genomic_DNA"/>
</dbReference>
<keyword evidence="1" id="KW-0472">Membrane</keyword>
<evidence type="ECO:0000259" key="2">
    <source>
        <dbReference type="Pfam" id="PF12999"/>
    </source>
</evidence>
<evidence type="ECO:0000313" key="4">
    <source>
        <dbReference type="Proteomes" id="UP000825729"/>
    </source>
</evidence>
<accession>A0AAV7EAK7</accession>
<evidence type="ECO:0000313" key="3">
    <source>
        <dbReference type="EMBL" id="KAG9445744.1"/>
    </source>
</evidence>
<dbReference type="AlphaFoldDB" id="A0AAV7EAK7"/>
<proteinExistence type="predicted"/>
<dbReference type="PANTHER" id="PTHR12630">
    <property type="entry name" value="N-LINKED OLIGOSACCHARIDE PROCESSING"/>
    <property type="match status" value="1"/>
</dbReference>
<dbReference type="Pfam" id="PF12999">
    <property type="entry name" value="PRKCSH-like"/>
    <property type="match status" value="1"/>
</dbReference>
<evidence type="ECO:0000256" key="1">
    <source>
        <dbReference type="SAM" id="Phobius"/>
    </source>
</evidence>
<dbReference type="GO" id="GO:0017177">
    <property type="term" value="C:glucosidase II complex"/>
    <property type="evidence" value="ECO:0007669"/>
    <property type="project" value="TreeGrafter"/>
</dbReference>
<keyword evidence="4" id="KW-1185">Reference proteome</keyword>
<dbReference type="GO" id="GO:0006491">
    <property type="term" value="P:N-glycan processing"/>
    <property type="evidence" value="ECO:0007669"/>
    <property type="project" value="TreeGrafter"/>
</dbReference>
<organism evidence="3 4">
    <name type="scientific">Aristolochia fimbriata</name>
    <name type="common">White veined hardy Dutchman's pipe vine</name>
    <dbReference type="NCBI Taxonomy" id="158543"/>
    <lineage>
        <taxon>Eukaryota</taxon>
        <taxon>Viridiplantae</taxon>
        <taxon>Streptophyta</taxon>
        <taxon>Embryophyta</taxon>
        <taxon>Tracheophyta</taxon>
        <taxon>Spermatophyta</taxon>
        <taxon>Magnoliopsida</taxon>
        <taxon>Magnoliidae</taxon>
        <taxon>Piperales</taxon>
        <taxon>Aristolochiaceae</taxon>
        <taxon>Aristolochia</taxon>
    </lineage>
</organism>
<dbReference type="InterPro" id="IPR039794">
    <property type="entry name" value="Gtb1-like"/>
</dbReference>
<sequence>MNYVFLDLKTKRRSDGAWESSNRIPILSGGPAFARQKGMIGIWTLARKRHPELKYSSSLDLRREGATEALIMERGSRFMSHASLLFLVASLPSSFPAVPLLGVSPQDEKYYRSSVIACKDGSKTFSRDRLNDGFCDCVDGTDEPGTSACPESKFYCRNAGSMPQMLFSSCVNDHICDCCDGSDENDGSINCPNTCSSKSVIDDGYNSMKFYGDNTNLLQAKRNSWNDLILKLKELKIIVTMEVFLLVCIIIFGLFRRQARYKRRRPH</sequence>
<gene>
    <name evidence="3" type="ORF">H6P81_011872</name>
</gene>
<dbReference type="PANTHER" id="PTHR12630:SF17">
    <property type="entry name" value="EXPRESSED PROTEIN"/>
    <property type="match status" value="1"/>
</dbReference>
<protein>
    <recommendedName>
        <fullName evidence="2">Glucosidase II beta subunit N-terminal domain-containing protein</fullName>
    </recommendedName>
</protein>
<dbReference type="Proteomes" id="UP000825729">
    <property type="component" value="Unassembled WGS sequence"/>
</dbReference>
<feature type="transmembrane region" description="Helical" evidence="1">
    <location>
        <begin position="235"/>
        <end position="255"/>
    </location>
</feature>
<keyword evidence="1" id="KW-0812">Transmembrane</keyword>
<comment type="caution">
    <text evidence="3">The sequence shown here is derived from an EMBL/GenBank/DDBJ whole genome shotgun (WGS) entry which is preliminary data.</text>
</comment>
<dbReference type="InterPro" id="IPR028146">
    <property type="entry name" value="PRKCSH_N"/>
</dbReference>